<organism evidence="3 4">
    <name type="scientific">Rhynchospora pubera</name>
    <dbReference type="NCBI Taxonomy" id="906938"/>
    <lineage>
        <taxon>Eukaryota</taxon>
        <taxon>Viridiplantae</taxon>
        <taxon>Streptophyta</taxon>
        <taxon>Embryophyta</taxon>
        <taxon>Tracheophyta</taxon>
        <taxon>Spermatophyta</taxon>
        <taxon>Magnoliopsida</taxon>
        <taxon>Liliopsida</taxon>
        <taxon>Poales</taxon>
        <taxon>Cyperaceae</taxon>
        <taxon>Cyperoideae</taxon>
        <taxon>Rhynchosporeae</taxon>
        <taxon>Rhynchospora</taxon>
    </lineage>
</organism>
<evidence type="ECO:0000259" key="2">
    <source>
        <dbReference type="Pfam" id="PF13966"/>
    </source>
</evidence>
<dbReference type="Pfam" id="PF13966">
    <property type="entry name" value="zf-RVT"/>
    <property type="match status" value="1"/>
</dbReference>
<dbReference type="EMBL" id="JAMFTS010000003">
    <property type="protein sequence ID" value="KAJ4771126.1"/>
    <property type="molecule type" value="Genomic_DNA"/>
</dbReference>
<keyword evidence="3" id="KW-0548">Nucleotidyltransferase</keyword>
<feature type="transmembrane region" description="Helical" evidence="1">
    <location>
        <begin position="78"/>
        <end position="102"/>
    </location>
</feature>
<accession>A0AAV8DVC2</accession>
<reference evidence="3" key="1">
    <citation type="submission" date="2022-08" db="EMBL/GenBank/DDBJ databases">
        <authorList>
            <person name="Marques A."/>
        </authorList>
    </citation>
    <scope>NUCLEOTIDE SEQUENCE</scope>
    <source>
        <strain evidence="3">RhyPub2mFocal</strain>
        <tissue evidence="3">Leaves</tissue>
    </source>
</reference>
<proteinExistence type="predicted"/>
<dbReference type="AlphaFoldDB" id="A0AAV8DVC2"/>
<dbReference type="PANTHER" id="PTHR33116">
    <property type="entry name" value="REVERSE TRANSCRIPTASE ZINC-BINDING DOMAIN-CONTAINING PROTEIN-RELATED-RELATED"/>
    <property type="match status" value="1"/>
</dbReference>
<evidence type="ECO:0000313" key="3">
    <source>
        <dbReference type="EMBL" id="KAJ4771126.1"/>
    </source>
</evidence>
<evidence type="ECO:0000256" key="1">
    <source>
        <dbReference type="SAM" id="Phobius"/>
    </source>
</evidence>
<keyword evidence="1" id="KW-0472">Membrane</keyword>
<dbReference type="PANTHER" id="PTHR33116:SF78">
    <property type="entry name" value="OS12G0587133 PROTEIN"/>
    <property type="match status" value="1"/>
</dbReference>
<keyword evidence="1" id="KW-1133">Transmembrane helix</keyword>
<comment type="caution">
    <text evidence="3">The sequence shown here is derived from an EMBL/GenBank/DDBJ whole genome shotgun (WGS) entry which is preliminary data.</text>
</comment>
<evidence type="ECO:0000313" key="4">
    <source>
        <dbReference type="Proteomes" id="UP001140206"/>
    </source>
</evidence>
<keyword evidence="3" id="KW-0808">Transferase</keyword>
<keyword evidence="3" id="KW-0695">RNA-directed DNA polymerase</keyword>
<feature type="domain" description="Reverse transcriptase zinc-binding" evidence="2">
    <location>
        <begin position="299"/>
        <end position="384"/>
    </location>
</feature>
<name>A0AAV8DVC2_9POAL</name>
<sequence>MKLNLAKSTLVPFNLQERQVQALQDLLHCSSTSLPVQYLGLPLTHRRPDRATFQILIDKLTKRLSGWKARLLSRAGRVVLASSVLSTIPIFFMSVFKLPIWVIRQIDKIRRSFIWKGASLQSKGIHLLSWDRVCLPKQLGGFGLLNLHLHNIALLLRWWWGLYVKPDSQWVSLTKLLYSPARRYAPPLAWIQTGSFFWKDLRSLRPYFQLSVTAHIKNGENTLFWYDNWADTLIRYFTMQNSPPNNYISVKEALPRLAQLLPTPRNFGENQLHSRAHELNLSAGADKLLWRWRSDGKTFSTASVYKKMVEAGKCQFVYKNLWKLKAPPTVRMFLVLLAHDRILTQVQLQKRNITVNPKCVMCGSLILESTEHLFADCVFAQSLWTRLGCGLLPVSTLLQNICSQNCPSRVTIASALWGIWLERNNRTFRDEHRSMDSVLQWIVQQATFFRRFC</sequence>
<keyword evidence="1" id="KW-0812">Transmembrane</keyword>
<gene>
    <name evidence="3" type="ORF">LUZ62_055383</name>
</gene>
<dbReference type="GO" id="GO:0003964">
    <property type="term" value="F:RNA-directed DNA polymerase activity"/>
    <property type="evidence" value="ECO:0007669"/>
    <property type="project" value="UniProtKB-KW"/>
</dbReference>
<dbReference type="InterPro" id="IPR026960">
    <property type="entry name" value="RVT-Znf"/>
</dbReference>
<protein>
    <submittedName>
        <fullName evidence="3">RNA-directed DNA polymerase (Reverse transcriptase)-related family protein</fullName>
    </submittedName>
</protein>
<keyword evidence="4" id="KW-1185">Reference proteome</keyword>
<dbReference type="Proteomes" id="UP001140206">
    <property type="component" value="Chromosome 3"/>
</dbReference>